<evidence type="ECO:0000259" key="5">
    <source>
        <dbReference type="PROSITE" id="PS50932"/>
    </source>
</evidence>
<dbReference type="InterPro" id="IPR046335">
    <property type="entry name" value="LacI/GalR-like_sensor"/>
</dbReference>
<dbReference type="SUPFAM" id="SSF53822">
    <property type="entry name" value="Periplasmic binding protein-like I"/>
    <property type="match status" value="1"/>
</dbReference>
<dbReference type="OrthoDB" id="3258243at2"/>
<dbReference type="PANTHER" id="PTHR30146">
    <property type="entry name" value="LACI-RELATED TRANSCRIPTIONAL REPRESSOR"/>
    <property type="match status" value="1"/>
</dbReference>
<evidence type="ECO:0000256" key="2">
    <source>
        <dbReference type="ARBA" id="ARBA00023125"/>
    </source>
</evidence>
<dbReference type="EMBL" id="SOHM01000009">
    <property type="protein sequence ID" value="TFD93060.1"/>
    <property type="molecule type" value="Genomic_DNA"/>
</dbReference>
<dbReference type="RefSeq" id="WP_134639934.1">
    <property type="nucleotide sequence ID" value="NZ_SOHM01000009.1"/>
</dbReference>
<evidence type="ECO:0000256" key="1">
    <source>
        <dbReference type="ARBA" id="ARBA00023015"/>
    </source>
</evidence>
<sequence>MNERRVSDHPVPRGYRKSATIYDVAQLAGVSPSTVSRALNMSGRVSAKTERLVKVAAATLQFRFNPRARSLQTGRTGTFALILSDITNPVYFDLVRGAERVAACEGYALILAESQESAENESNAAAGLQSSVDGIILVASRLGDARIRELAQRKPLVVVNRQVDAVSGVVPNVRTGIRHALDHLAAIGHRRLAFLSGPTNSWMSELRWNTLIVEAPARGMSIVEIGPGAPTLEGGRQSLCRVRAAGVTAVIAYNDLMAIGLLQASHEARISVPADLSILGFDDIFGSNFTTPALTTIRSPFHEVGTVAVQQLIMEIEHQRYQVDHAIDTQFIERESTAPPNRHHSSDGIGTL</sequence>
<dbReference type="PANTHER" id="PTHR30146:SF109">
    <property type="entry name" value="HTH-TYPE TRANSCRIPTIONAL REGULATOR GALS"/>
    <property type="match status" value="1"/>
</dbReference>
<dbReference type="GO" id="GO:0000976">
    <property type="term" value="F:transcription cis-regulatory region binding"/>
    <property type="evidence" value="ECO:0007669"/>
    <property type="project" value="TreeGrafter"/>
</dbReference>
<keyword evidence="2" id="KW-0238">DNA-binding</keyword>
<evidence type="ECO:0000256" key="4">
    <source>
        <dbReference type="SAM" id="MobiDB-lite"/>
    </source>
</evidence>
<dbReference type="GO" id="GO:0003700">
    <property type="term" value="F:DNA-binding transcription factor activity"/>
    <property type="evidence" value="ECO:0007669"/>
    <property type="project" value="TreeGrafter"/>
</dbReference>
<dbReference type="Pfam" id="PF13377">
    <property type="entry name" value="Peripla_BP_3"/>
    <property type="match status" value="1"/>
</dbReference>
<name>A0A4R9BZ53_9MICO</name>
<reference evidence="6 7" key="1">
    <citation type="submission" date="2019-03" db="EMBL/GenBank/DDBJ databases">
        <title>Genomics of glacier-inhabiting Cryobacterium strains.</title>
        <authorList>
            <person name="Liu Q."/>
            <person name="Xin Y.-H."/>
        </authorList>
    </citation>
    <scope>NUCLEOTIDE SEQUENCE [LARGE SCALE GENOMIC DNA]</scope>
    <source>
        <strain evidence="6 7">Sr59</strain>
    </source>
</reference>
<organism evidence="6 7">
    <name type="scientific">Cryobacterium lactosi</name>
    <dbReference type="NCBI Taxonomy" id="1259202"/>
    <lineage>
        <taxon>Bacteria</taxon>
        <taxon>Bacillati</taxon>
        <taxon>Actinomycetota</taxon>
        <taxon>Actinomycetes</taxon>
        <taxon>Micrococcales</taxon>
        <taxon>Microbacteriaceae</taxon>
        <taxon>Cryobacterium</taxon>
    </lineage>
</organism>
<dbReference type="Proteomes" id="UP000298468">
    <property type="component" value="Unassembled WGS sequence"/>
</dbReference>
<accession>A0A4R9BZ53</accession>
<keyword evidence="3" id="KW-0804">Transcription</keyword>
<feature type="region of interest" description="Disordered" evidence="4">
    <location>
        <begin position="333"/>
        <end position="352"/>
    </location>
</feature>
<keyword evidence="7" id="KW-1185">Reference proteome</keyword>
<dbReference type="CDD" id="cd06267">
    <property type="entry name" value="PBP1_LacI_sugar_binding-like"/>
    <property type="match status" value="1"/>
</dbReference>
<gene>
    <name evidence="6" type="ORF">E3T61_05695</name>
</gene>
<dbReference type="InterPro" id="IPR028082">
    <property type="entry name" value="Peripla_BP_I"/>
</dbReference>
<dbReference type="PROSITE" id="PS00356">
    <property type="entry name" value="HTH_LACI_1"/>
    <property type="match status" value="1"/>
</dbReference>
<comment type="caution">
    <text evidence="6">The sequence shown here is derived from an EMBL/GenBank/DDBJ whole genome shotgun (WGS) entry which is preliminary data.</text>
</comment>
<dbReference type="Gene3D" id="3.40.50.2300">
    <property type="match status" value="2"/>
</dbReference>
<dbReference type="Gene3D" id="1.10.260.40">
    <property type="entry name" value="lambda repressor-like DNA-binding domains"/>
    <property type="match status" value="1"/>
</dbReference>
<dbReference type="SUPFAM" id="SSF47413">
    <property type="entry name" value="lambda repressor-like DNA-binding domains"/>
    <property type="match status" value="1"/>
</dbReference>
<keyword evidence="1" id="KW-0805">Transcription regulation</keyword>
<dbReference type="SMART" id="SM00354">
    <property type="entry name" value="HTH_LACI"/>
    <property type="match status" value="1"/>
</dbReference>
<proteinExistence type="predicted"/>
<dbReference type="Pfam" id="PF00356">
    <property type="entry name" value="LacI"/>
    <property type="match status" value="1"/>
</dbReference>
<protein>
    <submittedName>
        <fullName evidence="6">LacI family transcriptional regulator</fullName>
    </submittedName>
</protein>
<dbReference type="InterPro" id="IPR010982">
    <property type="entry name" value="Lambda_DNA-bd_dom_sf"/>
</dbReference>
<dbReference type="PROSITE" id="PS50932">
    <property type="entry name" value="HTH_LACI_2"/>
    <property type="match status" value="1"/>
</dbReference>
<feature type="domain" description="HTH lacI-type" evidence="5">
    <location>
        <begin position="19"/>
        <end position="73"/>
    </location>
</feature>
<dbReference type="AlphaFoldDB" id="A0A4R9BZ53"/>
<dbReference type="CDD" id="cd01392">
    <property type="entry name" value="HTH_LacI"/>
    <property type="match status" value="1"/>
</dbReference>
<dbReference type="PRINTS" id="PR00036">
    <property type="entry name" value="HTHLACI"/>
</dbReference>
<evidence type="ECO:0000313" key="6">
    <source>
        <dbReference type="EMBL" id="TFD93060.1"/>
    </source>
</evidence>
<evidence type="ECO:0000256" key="3">
    <source>
        <dbReference type="ARBA" id="ARBA00023163"/>
    </source>
</evidence>
<evidence type="ECO:0000313" key="7">
    <source>
        <dbReference type="Proteomes" id="UP000298468"/>
    </source>
</evidence>
<dbReference type="InterPro" id="IPR000843">
    <property type="entry name" value="HTH_LacI"/>
</dbReference>